<keyword evidence="2" id="KW-1185">Reference proteome</keyword>
<dbReference type="Proteomes" id="UP000663292">
    <property type="component" value="Chromosome"/>
</dbReference>
<name>A0A897NYE8_9EURY</name>
<dbReference type="AlphaFoldDB" id="A0A897NYE8"/>
<dbReference type="GeneID" id="68858883"/>
<accession>A0A897NYE8</accession>
<dbReference type="RefSeq" id="WP_229121017.1">
    <property type="nucleotide sequence ID" value="NZ_CP064791.1"/>
</dbReference>
<organism evidence="1 2">
    <name type="scientific">Halapricum desulfuricans</name>
    <dbReference type="NCBI Taxonomy" id="2841257"/>
    <lineage>
        <taxon>Archaea</taxon>
        <taxon>Methanobacteriati</taxon>
        <taxon>Methanobacteriota</taxon>
        <taxon>Stenosarchaea group</taxon>
        <taxon>Halobacteria</taxon>
        <taxon>Halobacteriales</taxon>
        <taxon>Haloarculaceae</taxon>
        <taxon>Halapricum</taxon>
    </lineage>
</organism>
<protein>
    <submittedName>
        <fullName evidence="1">Putative GIY-YIG superfamily nuclease with N-terminal metal-binding region, DUF2797 family</fullName>
    </submittedName>
</protein>
<dbReference type="Pfam" id="PF10977">
    <property type="entry name" value="DUF2797"/>
    <property type="match status" value="1"/>
</dbReference>
<dbReference type="InterPro" id="IPR021246">
    <property type="entry name" value="DUF2797"/>
</dbReference>
<proteinExistence type="predicted"/>
<dbReference type="EMBL" id="CP064791">
    <property type="protein sequence ID" value="QSG15763.1"/>
    <property type="molecule type" value="Genomic_DNA"/>
</dbReference>
<gene>
    <name evidence="1" type="ORF">HSEST_2249</name>
</gene>
<sequence>MQIVGYETGAPDGVAALLLADDGEIDRQPLDPGDRLALTLDERHCAGAIDRSGETSRHIRCDAPRAPYCPQHTDRWPCARCTGDCDLPLETCREEHAVYLAAFAPATFKVGVTRSWRLDTRLREQGADRAAHIRTVENGRIARQVEADIAREVGDRVRVPTKIEGLHRAVDADAWSALLADYDPIGTYTFEYGLELTERPVVERMATGTIRGTKGRVLVLDRNDSTYAVDMRELVGHEVRREPSSRQLQSSLGAFE</sequence>
<evidence type="ECO:0000313" key="2">
    <source>
        <dbReference type="Proteomes" id="UP000663292"/>
    </source>
</evidence>
<reference evidence="1 2" key="1">
    <citation type="submission" date="2020-11" db="EMBL/GenBank/DDBJ databases">
        <title>Carbohydrate-dependent, anaerobic sulfur respiration: A novel catabolism in halophilic archaea.</title>
        <authorList>
            <person name="Sorokin D.Y."/>
            <person name="Messina E."/>
            <person name="Smedile F."/>
            <person name="La Cono V."/>
            <person name="Hallsworth J.E."/>
            <person name="Yakimov M.M."/>
        </authorList>
    </citation>
    <scope>NUCLEOTIDE SEQUENCE [LARGE SCALE GENOMIC DNA]</scope>
    <source>
        <strain evidence="1 2">HSR-Est</strain>
    </source>
</reference>
<evidence type="ECO:0000313" key="1">
    <source>
        <dbReference type="EMBL" id="QSG15763.1"/>
    </source>
</evidence>